<feature type="domain" description="LamG-like jellyroll fold" evidence="3">
    <location>
        <begin position="144"/>
        <end position="285"/>
    </location>
</feature>
<evidence type="ECO:0000256" key="1">
    <source>
        <dbReference type="ARBA" id="ARBA00022729"/>
    </source>
</evidence>
<keyword evidence="1" id="KW-0732">Signal</keyword>
<dbReference type="EMBL" id="VCKW01000374">
    <property type="protein sequence ID" value="TMQ89764.1"/>
    <property type="molecule type" value="Genomic_DNA"/>
</dbReference>
<name>A0A5C4IZL1_9ACTN</name>
<dbReference type="SMART" id="SM00560">
    <property type="entry name" value="LamGL"/>
    <property type="match status" value="1"/>
</dbReference>
<keyword evidence="2" id="KW-1015">Disulfide bond</keyword>
<dbReference type="InterPro" id="IPR042837">
    <property type="entry name" value="PTX3"/>
</dbReference>
<sequence>MYDQSAAQLRLYVNGQLQAASDAGTPLVSHGAFEIGRSLYNRAFVNYWPGSIDDVQAFTQALSGEQVQQLAGGANPAGANMAAHWNMDEPAGKMRVYSPMDPWKATLQGGAALGAAGQAGTAMRLDDMTQAHAGTDRPLINTMRSFAVSAWVRLEKGDRTRTVLSQDGTSRSGFYLKYDAAYQKWAFSRVKVDTGDDTTAYQAFSKEPAVLNSWTHLVGVYNRNSGKLQIYVNGDPGTESPDVSSLWLADGGFQIGRSKWAGLQADHWPGLVDDVRVYDRIIGPQEAQEMVTQHPVLKARWVLNQEPVDDAFKGPAGSPALSLHNGAAIVDGAGIGLTAVAGLQLDPTTKAFAESAANVVKTDQSFTIAGWVRPPLGRPQQPVTVSPRPGRIPMRSRCATSPVRIRPCRGVGRSRCEMPTTRPPHR</sequence>
<gene>
    <name evidence="4" type="ORF">ETD83_38450</name>
</gene>
<evidence type="ECO:0000259" key="3">
    <source>
        <dbReference type="SMART" id="SM00560"/>
    </source>
</evidence>
<comment type="caution">
    <text evidence="4">The sequence shown here is derived from an EMBL/GenBank/DDBJ whole genome shotgun (WGS) entry which is preliminary data.</text>
</comment>
<dbReference type="AlphaFoldDB" id="A0A5C4IZL1"/>
<dbReference type="GO" id="GO:0006955">
    <property type="term" value="P:immune response"/>
    <property type="evidence" value="ECO:0007669"/>
    <property type="project" value="InterPro"/>
</dbReference>
<keyword evidence="5" id="KW-1185">Reference proteome</keyword>
<reference evidence="4 5" key="1">
    <citation type="submission" date="2019-05" db="EMBL/GenBank/DDBJ databases">
        <title>Draft genome sequence of Actinomadura sp. 14C53.</title>
        <authorList>
            <person name="Saricaoglu S."/>
            <person name="Isik K."/>
        </authorList>
    </citation>
    <scope>NUCLEOTIDE SEQUENCE [LARGE SCALE GENOMIC DNA]</scope>
    <source>
        <strain evidence="4 5">14C53</strain>
    </source>
</reference>
<dbReference type="OrthoDB" id="176279at2"/>
<evidence type="ECO:0000313" key="4">
    <source>
        <dbReference type="EMBL" id="TMQ89764.1"/>
    </source>
</evidence>
<dbReference type="Gene3D" id="2.60.120.200">
    <property type="match status" value="2"/>
</dbReference>
<protein>
    <submittedName>
        <fullName evidence="4">LamG domain-containing protein</fullName>
    </submittedName>
</protein>
<proteinExistence type="predicted"/>
<evidence type="ECO:0000256" key="2">
    <source>
        <dbReference type="ARBA" id="ARBA00023157"/>
    </source>
</evidence>
<dbReference type="Pfam" id="PF13385">
    <property type="entry name" value="Laminin_G_3"/>
    <property type="match status" value="2"/>
</dbReference>
<dbReference type="PANTHER" id="PTHR46943:SF1">
    <property type="entry name" value="PENTRAXIN-RELATED PROTEIN PTX3"/>
    <property type="match status" value="1"/>
</dbReference>
<dbReference type="InterPro" id="IPR006558">
    <property type="entry name" value="LamG-like"/>
</dbReference>
<dbReference type="SUPFAM" id="SSF49899">
    <property type="entry name" value="Concanavalin A-like lectins/glucanases"/>
    <property type="match status" value="2"/>
</dbReference>
<dbReference type="PANTHER" id="PTHR46943">
    <property type="entry name" value="PENTRAXIN-RELATED PROTEIN PTX3"/>
    <property type="match status" value="1"/>
</dbReference>
<dbReference type="Proteomes" id="UP000309174">
    <property type="component" value="Unassembled WGS sequence"/>
</dbReference>
<accession>A0A5C4IZL1</accession>
<evidence type="ECO:0000313" key="5">
    <source>
        <dbReference type="Proteomes" id="UP000309174"/>
    </source>
</evidence>
<dbReference type="InterPro" id="IPR013320">
    <property type="entry name" value="ConA-like_dom_sf"/>
</dbReference>
<organism evidence="4 5">
    <name type="scientific">Actinomadura soli</name>
    <dbReference type="NCBI Taxonomy" id="2508997"/>
    <lineage>
        <taxon>Bacteria</taxon>
        <taxon>Bacillati</taxon>
        <taxon>Actinomycetota</taxon>
        <taxon>Actinomycetes</taxon>
        <taxon>Streptosporangiales</taxon>
        <taxon>Thermomonosporaceae</taxon>
        <taxon>Actinomadura</taxon>
    </lineage>
</organism>